<dbReference type="InterPro" id="IPR009057">
    <property type="entry name" value="Homeodomain-like_sf"/>
</dbReference>
<dbReference type="GeneID" id="81405263"/>
<dbReference type="InterPro" id="IPR008422">
    <property type="entry name" value="KN_HD"/>
</dbReference>
<feature type="region of interest" description="Disordered" evidence="5">
    <location>
        <begin position="271"/>
        <end position="299"/>
    </location>
</feature>
<dbReference type="SMART" id="SM00389">
    <property type="entry name" value="HOX"/>
    <property type="match status" value="1"/>
</dbReference>
<keyword evidence="1 4" id="KW-0238">DNA-binding</keyword>
<keyword evidence="2 4" id="KW-0371">Homeobox</keyword>
<keyword evidence="8" id="KW-1185">Reference proteome</keyword>
<dbReference type="Proteomes" id="UP001149079">
    <property type="component" value="Unassembled WGS sequence"/>
</dbReference>
<dbReference type="PANTHER" id="PTHR11850">
    <property type="entry name" value="HOMEOBOX PROTEIN TRANSCRIPTION FACTORS"/>
    <property type="match status" value="1"/>
</dbReference>
<dbReference type="GO" id="GO:0005634">
    <property type="term" value="C:nucleus"/>
    <property type="evidence" value="ECO:0007669"/>
    <property type="project" value="UniProtKB-SubCell"/>
</dbReference>
<dbReference type="EMBL" id="JAPQKL010000005">
    <property type="protein sequence ID" value="KAJ5129310.1"/>
    <property type="molecule type" value="Genomic_DNA"/>
</dbReference>
<evidence type="ECO:0000256" key="4">
    <source>
        <dbReference type="PROSITE-ProRule" id="PRU00108"/>
    </source>
</evidence>
<proteinExistence type="predicted"/>
<gene>
    <name evidence="7" type="ORF">N7515_005349</name>
</gene>
<dbReference type="RefSeq" id="XP_056519689.1">
    <property type="nucleotide sequence ID" value="XM_056666093.1"/>
</dbReference>
<keyword evidence="3 4" id="KW-0539">Nucleus</keyword>
<evidence type="ECO:0000256" key="5">
    <source>
        <dbReference type="SAM" id="MobiDB-lite"/>
    </source>
</evidence>
<evidence type="ECO:0000256" key="2">
    <source>
        <dbReference type="ARBA" id="ARBA00023155"/>
    </source>
</evidence>
<dbReference type="InterPro" id="IPR050224">
    <property type="entry name" value="TALE_homeobox"/>
</dbReference>
<dbReference type="Gene3D" id="1.10.10.60">
    <property type="entry name" value="Homeodomain-like"/>
    <property type="match status" value="1"/>
</dbReference>
<dbReference type="Pfam" id="PF05920">
    <property type="entry name" value="Homeobox_KN"/>
    <property type="match status" value="1"/>
</dbReference>
<dbReference type="OrthoDB" id="10056939at2759"/>
<evidence type="ECO:0000256" key="3">
    <source>
        <dbReference type="ARBA" id="ARBA00023242"/>
    </source>
</evidence>
<name>A0A9W9GSM1_9EURO</name>
<dbReference type="InterPro" id="IPR001356">
    <property type="entry name" value="HD"/>
</dbReference>
<evidence type="ECO:0000313" key="8">
    <source>
        <dbReference type="Proteomes" id="UP001149079"/>
    </source>
</evidence>
<dbReference type="GO" id="GO:0003677">
    <property type="term" value="F:DNA binding"/>
    <property type="evidence" value="ECO:0007669"/>
    <property type="project" value="UniProtKB-UniRule"/>
</dbReference>
<dbReference type="CDD" id="cd00086">
    <property type="entry name" value="homeodomain"/>
    <property type="match status" value="1"/>
</dbReference>
<accession>A0A9W9GSM1</accession>
<dbReference type="PROSITE" id="PS50071">
    <property type="entry name" value="HOMEOBOX_2"/>
    <property type="match status" value="1"/>
</dbReference>
<feature type="compositionally biased region" description="Basic and acidic residues" evidence="5">
    <location>
        <begin position="96"/>
        <end position="108"/>
    </location>
</feature>
<protein>
    <submittedName>
        <fullName evidence="7">Homeodomain</fullName>
    </submittedName>
</protein>
<feature type="region of interest" description="Disordered" evidence="5">
    <location>
        <begin position="1"/>
        <end position="160"/>
    </location>
</feature>
<reference evidence="7" key="1">
    <citation type="submission" date="2022-11" db="EMBL/GenBank/DDBJ databases">
        <authorList>
            <person name="Petersen C."/>
        </authorList>
    </citation>
    <scope>NUCLEOTIDE SEQUENCE</scope>
    <source>
        <strain evidence="7">IBT 22155</strain>
    </source>
</reference>
<evidence type="ECO:0000259" key="6">
    <source>
        <dbReference type="PROSITE" id="PS50071"/>
    </source>
</evidence>
<dbReference type="AlphaFoldDB" id="A0A9W9GSM1"/>
<dbReference type="GO" id="GO:0006355">
    <property type="term" value="P:regulation of DNA-templated transcription"/>
    <property type="evidence" value="ECO:0007669"/>
    <property type="project" value="InterPro"/>
</dbReference>
<comment type="subcellular location">
    <subcellularLocation>
        <location evidence="4">Nucleus</location>
    </subcellularLocation>
</comment>
<evidence type="ECO:0000313" key="7">
    <source>
        <dbReference type="EMBL" id="KAJ5129310.1"/>
    </source>
</evidence>
<organism evidence="7 8">
    <name type="scientific">Penicillium bovifimosum</name>
    <dbReference type="NCBI Taxonomy" id="126998"/>
    <lineage>
        <taxon>Eukaryota</taxon>
        <taxon>Fungi</taxon>
        <taxon>Dikarya</taxon>
        <taxon>Ascomycota</taxon>
        <taxon>Pezizomycotina</taxon>
        <taxon>Eurotiomycetes</taxon>
        <taxon>Eurotiomycetidae</taxon>
        <taxon>Eurotiales</taxon>
        <taxon>Aspergillaceae</taxon>
        <taxon>Penicillium</taxon>
    </lineage>
</organism>
<sequence length="299" mass="33954">MSQSREVDEETDMAISYTTQPSTGHPHQTLPSFRELLPAHLHDEIESTPYYPPQARPPSAHDMADPRSIPYPQPSTSYESHREYTVARDQQPRMSDPAHHMRLSDSRARGPSPILPPIRDLDSIPGRSMNTPPSREGYVERAPRSDPFTQDYRQPGAGPEPREFAQPIMQPPYGHSFEQEQMSMMGGGGHGQANFGIMGDPIDPKTKRRRGNLPKPVTDILRAWFHEHLDHPYPSEEDKQMFMTRTGLSISQISNWFINARRRQLPALRNQMRSGVDAESRHSPFSDVDGSEHLASPHR</sequence>
<comment type="caution">
    <text evidence="7">The sequence shown here is derived from an EMBL/GenBank/DDBJ whole genome shotgun (WGS) entry which is preliminary data.</text>
</comment>
<feature type="compositionally biased region" description="Polar residues" evidence="5">
    <location>
        <begin position="16"/>
        <end position="31"/>
    </location>
</feature>
<dbReference type="SUPFAM" id="SSF46689">
    <property type="entry name" value="Homeodomain-like"/>
    <property type="match status" value="1"/>
</dbReference>
<evidence type="ECO:0000256" key="1">
    <source>
        <dbReference type="ARBA" id="ARBA00023125"/>
    </source>
</evidence>
<feature type="domain" description="Homeobox" evidence="6">
    <location>
        <begin position="204"/>
        <end position="267"/>
    </location>
</feature>
<feature type="DNA-binding region" description="Homeobox" evidence="4">
    <location>
        <begin position="206"/>
        <end position="268"/>
    </location>
</feature>
<reference evidence="7" key="2">
    <citation type="journal article" date="2023" name="IMA Fungus">
        <title>Comparative genomic study of the Penicillium genus elucidates a diverse pangenome and 15 lateral gene transfer events.</title>
        <authorList>
            <person name="Petersen C."/>
            <person name="Sorensen T."/>
            <person name="Nielsen M.R."/>
            <person name="Sondergaard T.E."/>
            <person name="Sorensen J.L."/>
            <person name="Fitzpatrick D.A."/>
            <person name="Frisvad J.C."/>
            <person name="Nielsen K.L."/>
        </authorList>
    </citation>
    <scope>NUCLEOTIDE SEQUENCE</scope>
    <source>
        <strain evidence="7">IBT 22155</strain>
    </source>
</reference>